<evidence type="ECO:0000256" key="7">
    <source>
        <dbReference type="ARBA" id="ARBA00022676"/>
    </source>
</evidence>
<dbReference type="GO" id="GO:0009252">
    <property type="term" value="P:peptidoglycan biosynthetic process"/>
    <property type="evidence" value="ECO:0007669"/>
    <property type="project" value="UniProtKB-UniPathway"/>
</dbReference>
<dbReference type="PATRIC" id="fig|1167006.5.peg.36"/>
<dbReference type="GO" id="GO:0008360">
    <property type="term" value="P:regulation of cell shape"/>
    <property type="evidence" value="ECO:0007669"/>
    <property type="project" value="UniProtKB-KW"/>
</dbReference>
<dbReference type="AlphaFoldDB" id="M1N9T9"/>
<comment type="similarity">
    <text evidence="4">In the N-terminal section; belongs to the glycosyltransferase 51 family.</text>
</comment>
<evidence type="ECO:0000256" key="2">
    <source>
        <dbReference type="ARBA" id="ARBA00004752"/>
    </source>
</evidence>
<dbReference type="SUPFAM" id="SSF53955">
    <property type="entry name" value="Lysozyme-like"/>
    <property type="match status" value="1"/>
</dbReference>
<comment type="subcellular location">
    <subcellularLocation>
        <location evidence="1">Membrane</location>
    </subcellularLocation>
</comment>
<dbReference type="Proteomes" id="UP000011721">
    <property type="component" value="Chromosome"/>
</dbReference>
<evidence type="ECO:0000256" key="18">
    <source>
        <dbReference type="ARBA" id="ARBA00049902"/>
    </source>
</evidence>
<dbReference type="SUPFAM" id="SSF56601">
    <property type="entry name" value="beta-lactamase/transpeptidase-like"/>
    <property type="match status" value="1"/>
</dbReference>
<feature type="transmembrane region" description="Helical" evidence="20">
    <location>
        <begin position="29"/>
        <end position="51"/>
    </location>
</feature>
<evidence type="ECO:0000256" key="3">
    <source>
        <dbReference type="ARBA" id="ARBA00007090"/>
    </source>
</evidence>
<protein>
    <recommendedName>
        <fullName evidence="17">peptidoglycan glycosyltransferase</fullName>
        <ecNumber evidence="17">2.4.99.28</ecNumber>
    </recommendedName>
</protein>
<dbReference type="GO" id="GO:0006508">
    <property type="term" value="P:proteolysis"/>
    <property type="evidence" value="ECO:0007669"/>
    <property type="project" value="UniProtKB-KW"/>
</dbReference>
<dbReference type="EC" id="2.4.99.28" evidence="17"/>
<dbReference type="NCBIfam" id="TIGR02074">
    <property type="entry name" value="PBP_1a_fam"/>
    <property type="match status" value="1"/>
</dbReference>
<keyword evidence="5" id="KW-0121">Carboxypeptidase</keyword>
<dbReference type="GO" id="GO:0071555">
    <property type="term" value="P:cell wall organization"/>
    <property type="evidence" value="ECO:0007669"/>
    <property type="project" value="UniProtKB-KW"/>
</dbReference>
<evidence type="ECO:0000256" key="8">
    <source>
        <dbReference type="ARBA" id="ARBA00022679"/>
    </source>
</evidence>
<evidence type="ECO:0000259" key="21">
    <source>
        <dbReference type="Pfam" id="PF00905"/>
    </source>
</evidence>
<organism evidence="23 24">
    <name type="scientific">Desulfocapsa sulfexigens (strain DSM 10523 / SB164P1)</name>
    <dbReference type="NCBI Taxonomy" id="1167006"/>
    <lineage>
        <taxon>Bacteria</taxon>
        <taxon>Pseudomonadati</taxon>
        <taxon>Thermodesulfobacteriota</taxon>
        <taxon>Desulfobulbia</taxon>
        <taxon>Desulfobulbales</taxon>
        <taxon>Desulfocapsaceae</taxon>
        <taxon>Desulfocapsa</taxon>
    </lineage>
</organism>
<dbReference type="InterPro" id="IPR012338">
    <property type="entry name" value="Beta-lactam/transpept-like"/>
</dbReference>
<dbReference type="EMBL" id="CP003985">
    <property type="protein sequence ID" value="AGF76624.1"/>
    <property type="molecule type" value="Genomic_DNA"/>
</dbReference>
<dbReference type="InterPro" id="IPR050396">
    <property type="entry name" value="Glycosyltr_51/Transpeptidase"/>
</dbReference>
<dbReference type="UniPathway" id="UPA00219"/>
<reference evidence="24" key="1">
    <citation type="journal article" date="2013" name="Stand. Genomic Sci.">
        <title>Complete genome sequence of Desulfocapsa sulfexigens, a marine deltaproteobacterium specialized in disproportionating inorganic sulfur compounds.</title>
        <authorList>
            <person name="Finster K.W."/>
            <person name="Kjeldsen K.U."/>
            <person name="Kube M."/>
            <person name="Reinhardt R."/>
            <person name="Mussmann M."/>
            <person name="Amann R."/>
            <person name="Schreiber L."/>
        </authorList>
    </citation>
    <scope>NUCLEOTIDE SEQUENCE [LARGE SCALE GENOMIC DNA]</scope>
    <source>
        <strain evidence="24">DSM 10523 / SB164P1</strain>
    </source>
</reference>
<dbReference type="Pfam" id="PF00905">
    <property type="entry name" value="Transpeptidase"/>
    <property type="match status" value="1"/>
</dbReference>
<comment type="pathway">
    <text evidence="2">Cell wall biogenesis; peptidoglycan biosynthesis.</text>
</comment>
<dbReference type="Gene3D" id="1.10.3810.10">
    <property type="entry name" value="Biosynthetic peptidoglycan transglycosylase-like"/>
    <property type="match status" value="1"/>
</dbReference>
<evidence type="ECO:0000256" key="13">
    <source>
        <dbReference type="ARBA" id="ARBA00022989"/>
    </source>
</evidence>
<gene>
    <name evidence="23" type="ordered locus">UWK_00036</name>
</gene>
<name>M1N9T9_DESSD</name>
<proteinExistence type="inferred from homology"/>
<evidence type="ECO:0000256" key="20">
    <source>
        <dbReference type="SAM" id="Phobius"/>
    </source>
</evidence>
<dbReference type="PANTHER" id="PTHR32282:SF27">
    <property type="entry name" value="PENICILLIN-BINDING PROTEIN 1A"/>
    <property type="match status" value="1"/>
</dbReference>
<keyword evidence="8" id="KW-0808">Transferase</keyword>
<dbReference type="Gene3D" id="3.40.710.10">
    <property type="entry name" value="DD-peptidase/beta-lactamase superfamily"/>
    <property type="match status" value="1"/>
</dbReference>
<evidence type="ECO:0000256" key="15">
    <source>
        <dbReference type="ARBA" id="ARBA00023268"/>
    </source>
</evidence>
<keyword evidence="24" id="KW-1185">Reference proteome</keyword>
<dbReference type="InterPro" id="IPR036950">
    <property type="entry name" value="PBP_transglycosylase"/>
</dbReference>
<comment type="similarity">
    <text evidence="3">In the C-terminal section; belongs to the transpeptidase family.</text>
</comment>
<dbReference type="HOGENOM" id="CLU_006354_2_4_7"/>
<dbReference type="eggNOG" id="COG0744">
    <property type="taxonomic scope" value="Bacteria"/>
</dbReference>
<evidence type="ECO:0000256" key="4">
    <source>
        <dbReference type="ARBA" id="ARBA00007739"/>
    </source>
</evidence>
<evidence type="ECO:0000313" key="23">
    <source>
        <dbReference type="EMBL" id="AGF76624.1"/>
    </source>
</evidence>
<dbReference type="GO" id="GO:0004180">
    <property type="term" value="F:carboxypeptidase activity"/>
    <property type="evidence" value="ECO:0007669"/>
    <property type="project" value="UniProtKB-KW"/>
</dbReference>
<keyword evidence="13 20" id="KW-1133">Transmembrane helix</keyword>
<evidence type="ECO:0000256" key="1">
    <source>
        <dbReference type="ARBA" id="ARBA00004370"/>
    </source>
</evidence>
<dbReference type="GO" id="GO:0030288">
    <property type="term" value="C:outer membrane-bounded periplasmic space"/>
    <property type="evidence" value="ECO:0007669"/>
    <property type="project" value="TreeGrafter"/>
</dbReference>
<keyword evidence="15" id="KW-0511">Multifunctional enzyme</keyword>
<evidence type="ECO:0000256" key="12">
    <source>
        <dbReference type="ARBA" id="ARBA00022984"/>
    </source>
</evidence>
<evidence type="ECO:0000256" key="11">
    <source>
        <dbReference type="ARBA" id="ARBA00022960"/>
    </source>
</evidence>
<keyword evidence="10" id="KW-0378">Hydrolase</keyword>
<sequence length="618" mass="67434">MPAAKKETPPRSVAKPKRVYSKPYGEKHIIGFLFAISVSLTVFLGSLLLILSLLKIPDIRSVAEYKPAQATEILDRHGNVIERVFTENRTVVPLSQMPAYLPQAFVAAEDGRFFEHPGLDVWSVFRAVINNVRSGRRAQGGSTITQQVARSLLLTPEKTFLRKFKEAILAWRIDTLLSKDEILYIYLNQIYLGSGAYGVEAASQVYFGKRARDLKLGEAAILAGLPQAPSRYSPHKNMNAALERQRYVLNRMAADGYVSEASAQNAYLRSLKLAEKPDQKRAVNGYFIQLVTKQAEKIIGKSLNRAGIRIHTTMDSRQQQLAAAALTRGLDSSFSGDKEVQGAIVSLDTCNGRVRALVGGRDFNTSAFDRATQARRSAGSLFKPLLYAAAFTKGFTPDSTLMDSPFAIRGHDGKEWRPRNFSGKYFGETTLRVALVKSRNIIAIKLLQQVGIKRVQKLAEAFGIRPPITSDLSLALGATGVSLLEITAAYSPFVCKGQYFSPTLISGIDSNGGRKIFRDTPTGNQVLSSSVASVMKGLLSEVIRNGTGKRAGGLGTVSGGKTGTTNDNRDAWFVGFSDKTLTGVWFGYDDNKSLGNGRNGGVVAAPVWREFMSGVSTR</sequence>
<accession>M1N9T9</accession>
<evidence type="ECO:0000256" key="19">
    <source>
        <dbReference type="ARBA" id="ARBA00060592"/>
    </source>
</evidence>
<comment type="catalytic activity">
    <reaction evidence="18">
        <text>[GlcNAc-(1-&gt;4)-Mur2Ac(oyl-L-Ala-gamma-D-Glu-L-Lys-D-Ala-D-Ala)](n)-di-trans,octa-cis-undecaprenyl diphosphate + beta-D-GlcNAc-(1-&gt;4)-Mur2Ac(oyl-L-Ala-gamma-D-Glu-L-Lys-D-Ala-D-Ala)-di-trans,octa-cis-undecaprenyl diphosphate = [GlcNAc-(1-&gt;4)-Mur2Ac(oyl-L-Ala-gamma-D-Glu-L-Lys-D-Ala-D-Ala)](n+1)-di-trans,octa-cis-undecaprenyl diphosphate + di-trans,octa-cis-undecaprenyl diphosphate + H(+)</text>
        <dbReference type="Rhea" id="RHEA:23708"/>
        <dbReference type="Rhea" id="RHEA-COMP:9602"/>
        <dbReference type="Rhea" id="RHEA-COMP:9603"/>
        <dbReference type="ChEBI" id="CHEBI:15378"/>
        <dbReference type="ChEBI" id="CHEBI:58405"/>
        <dbReference type="ChEBI" id="CHEBI:60033"/>
        <dbReference type="ChEBI" id="CHEBI:78435"/>
        <dbReference type="EC" id="2.4.99.28"/>
    </reaction>
</comment>
<keyword evidence="6" id="KW-0645">Protease</keyword>
<dbReference type="InterPro" id="IPR001264">
    <property type="entry name" value="Glyco_trans_51"/>
</dbReference>
<dbReference type="FunFam" id="1.10.3810.10:FF:000003">
    <property type="entry name" value="Penicillin-binding protein 1a"/>
    <property type="match status" value="1"/>
</dbReference>
<dbReference type="InterPro" id="IPR023346">
    <property type="entry name" value="Lysozyme-like_dom_sf"/>
</dbReference>
<dbReference type="GO" id="GO:0016020">
    <property type="term" value="C:membrane"/>
    <property type="evidence" value="ECO:0007669"/>
    <property type="project" value="UniProtKB-SubCell"/>
</dbReference>
<feature type="domain" description="Glycosyl transferase family 51" evidence="22">
    <location>
        <begin position="78"/>
        <end position="252"/>
    </location>
</feature>
<dbReference type="PANTHER" id="PTHR32282">
    <property type="entry name" value="BINDING PROTEIN TRANSPEPTIDASE, PUTATIVE-RELATED"/>
    <property type="match status" value="1"/>
</dbReference>
<evidence type="ECO:0000259" key="22">
    <source>
        <dbReference type="Pfam" id="PF00912"/>
    </source>
</evidence>
<keyword evidence="9 20" id="KW-0812">Transmembrane</keyword>
<comment type="pathway">
    <text evidence="19">Glycan biosynthesis.</text>
</comment>
<evidence type="ECO:0000256" key="14">
    <source>
        <dbReference type="ARBA" id="ARBA00023136"/>
    </source>
</evidence>
<evidence type="ECO:0000256" key="6">
    <source>
        <dbReference type="ARBA" id="ARBA00022670"/>
    </source>
</evidence>
<keyword evidence="12" id="KW-0573">Peptidoglycan synthesis</keyword>
<dbReference type="GO" id="GO:0008955">
    <property type="term" value="F:peptidoglycan glycosyltransferase activity"/>
    <property type="evidence" value="ECO:0007669"/>
    <property type="project" value="UniProtKB-EC"/>
</dbReference>
<evidence type="ECO:0000256" key="16">
    <source>
        <dbReference type="ARBA" id="ARBA00023316"/>
    </source>
</evidence>
<dbReference type="STRING" id="1167006.UWK_00036"/>
<dbReference type="KEGG" id="dsf:UWK_00036"/>
<dbReference type="GO" id="GO:0008658">
    <property type="term" value="F:penicillin binding"/>
    <property type="evidence" value="ECO:0007669"/>
    <property type="project" value="InterPro"/>
</dbReference>
<evidence type="ECO:0000256" key="10">
    <source>
        <dbReference type="ARBA" id="ARBA00022801"/>
    </source>
</evidence>
<evidence type="ECO:0000256" key="17">
    <source>
        <dbReference type="ARBA" id="ARBA00044770"/>
    </source>
</evidence>
<evidence type="ECO:0000256" key="9">
    <source>
        <dbReference type="ARBA" id="ARBA00022692"/>
    </source>
</evidence>
<evidence type="ECO:0000256" key="5">
    <source>
        <dbReference type="ARBA" id="ARBA00022645"/>
    </source>
</evidence>
<keyword evidence="16" id="KW-0961">Cell wall biogenesis/degradation</keyword>
<feature type="domain" description="Penicillin-binding protein transpeptidase" evidence="21">
    <location>
        <begin position="342"/>
        <end position="612"/>
    </location>
</feature>
<keyword evidence="14 20" id="KW-0472">Membrane</keyword>
<dbReference type="Pfam" id="PF00912">
    <property type="entry name" value="Transgly"/>
    <property type="match status" value="1"/>
</dbReference>
<keyword evidence="7" id="KW-0328">Glycosyltransferase</keyword>
<keyword evidence="11" id="KW-0133">Cell shape</keyword>
<dbReference type="InterPro" id="IPR001460">
    <property type="entry name" value="PCN-bd_Tpept"/>
</dbReference>
<evidence type="ECO:0000313" key="24">
    <source>
        <dbReference type="Proteomes" id="UP000011721"/>
    </source>
</evidence>